<feature type="signal peptide" evidence="1">
    <location>
        <begin position="1"/>
        <end position="19"/>
    </location>
</feature>
<organism evidence="2 3">
    <name type="scientific">Rufibacter hautae</name>
    <dbReference type="NCBI Taxonomy" id="2595005"/>
    <lineage>
        <taxon>Bacteria</taxon>
        <taxon>Pseudomonadati</taxon>
        <taxon>Bacteroidota</taxon>
        <taxon>Cytophagia</taxon>
        <taxon>Cytophagales</taxon>
        <taxon>Hymenobacteraceae</taxon>
        <taxon>Rufibacter</taxon>
    </lineage>
</organism>
<dbReference type="EMBL" id="VKKY01000002">
    <property type="protein sequence ID" value="KAA3438633.1"/>
    <property type="molecule type" value="Genomic_DNA"/>
</dbReference>
<comment type="caution">
    <text evidence="2">The sequence shown here is derived from an EMBL/GenBank/DDBJ whole genome shotgun (WGS) entry which is preliminary data.</text>
</comment>
<evidence type="ECO:0000313" key="2">
    <source>
        <dbReference type="EMBL" id="KAA3438633.1"/>
    </source>
</evidence>
<reference evidence="2 3" key="1">
    <citation type="submission" date="2019-07" db="EMBL/GenBank/DDBJ databases">
        <title>Rufibacter sp. nov., isolated from lake sediment.</title>
        <authorList>
            <person name="Qu J.-H."/>
        </authorList>
    </citation>
    <scope>NUCLEOTIDE SEQUENCE [LARGE SCALE GENOMIC DNA]</scope>
    <source>
        <strain evidence="2 3">NBS58-1</strain>
    </source>
</reference>
<dbReference type="Proteomes" id="UP000324133">
    <property type="component" value="Unassembled WGS sequence"/>
</dbReference>
<evidence type="ECO:0000313" key="3">
    <source>
        <dbReference type="Proteomes" id="UP000324133"/>
    </source>
</evidence>
<proteinExistence type="predicted"/>
<dbReference type="OrthoDB" id="655382at2"/>
<protein>
    <submittedName>
        <fullName evidence="2">Uncharacterized protein</fullName>
    </submittedName>
</protein>
<keyword evidence="1" id="KW-0732">Signal</keyword>
<gene>
    <name evidence="2" type="ORF">FOA19_15535</name>
</gene>
<accession>A0A5B6TQD1</accession>
<feature type="chain" id="PRO_5022982024" evidence="1">
    <location>
        <begin position="20"/>
        <end position="243"/>
    </location>
</feature>
<dbReference type="AlphaFoldDB" id="A0A5B6TQD1"/>
<sequence length="243" mass="27604">MKLLFFALLLFAVSFDGLAQTVQSASPTPQNQPSYPISLYRQATKTESHLLNGPEYVDYRKVNRVGHQFFLQDQKAPGSVLYDGSWYHDVPMLYDLVLDQVVIVSNGFLMQKLIQEKVDAFVLGKHLFVAVTAQDSASNSALPVGFYDVLHDGNTKLLAKRIKLRTFAIEEMKEVEHYDVEDKFFVKKGNGYHQVSGGKSVYKVFGDKKKELKKYARAQKLNFRKAREASLLALVLQYDALQK</sequence>
<name>A0A5B6TQD1_9BACT</name>
<evidence type="ECO:0000256" key="1">
    <source>
        <dbReference type="SAM" id="SignalP"/>
    </source>
</evidence>
<keyword evidence="3" id="KW-1185">Reference proteome</keyword>